<keyword evidence="1" id="KW-0472">Membrane</keyword>
<evidence type="ECO:0000256" key="1">
    <source>
        <dbReference type="SAM" id="Phobius"/>
    </source>
</evidence>
<keyword evidence="1" id="KW-1133">Transmembrane helix</keyword>
<feature type="transmembrane region" description="Helical" evidence="1">
    <location>
        <begin position="43"/>
        <end position="60"/>
    </location>
</feature>
<dbReference type="RefSeq" id="WP_157848894.1">
    <property type="nucleotide sequence ID" value="NZ_JBHSPX010000012.1"/>
</dbReference>
<evidence type="ECO:0000313" key="2">
    <source>
        <dbReference type="EMBL" id="MFC6067291.1"/>
    </source>
</evidence>
<comment type="caution">
    <text evidence="2">The sequence shown here is derived from an EMBL/GenBank/DDBJ whole genome shotgun (WGS) entry which is preliminary data.</text>
</comment>
<name>A0ABW1MTY6_9ACTN</name>
<protein>
    <submittedName>
        <fullName evidence="2">Uncharacterized protein</fullName>
    </submittedName>
</protein>
<feature type="transmembrane region" description="Helical" evidence="1">
    <location>
        <begin position="12"/>
        <end position="37"/>
    </location>
</feature>
<gene>
    <name evidence="2" type="ORF">ACFP4F_32760</name>
</gene>
<keyword evidence="1" id="KW-0812">Transmembrane</keyword>
<keyword evidence="3" id="KW-1185">Reference proteome</keyword>
<dbReference type="EMBL" id="JBHSPX010000012">
    <property type="protein sequence ID" value="MFC6067291.1"/>
    <property type="molecule type" value="Genomic_DNA"/>
</dbReference>
<dbReference type="Proteomes" id="UP001596139">
    <property type="component" value="Unassembled WGS sequence"/>
</dbReference>
<reference evidence="3" key="1">
    <citation type="journal article" date="2019" name="Int. J. Syst. Evol. Microbiol.">
        <title>The Global Catalogue of Microorganisms (GCM) 10K type strain sequencing project: providing services to taxonomists for standard genome sequencing and annotation.</title>
        <authorList>
            <consortium name="The Broad Institute Genomics Platform"/>
            <consortium name="The Broad Institute Genome Sequencing Center for Infectious Disease"/>
            <person name="Wu L."/>
            <person name="Ma J."/>
        </authorList>
    </citation>
    <scope>NUCLEOTIDE SEQUENCE [LARGE SCALE GENOMIC DNA]</scope>
    <source>
        <strain evidence="3">CGMCC 1.15180</strain>
    </source>
</reference>
<accession>A0ABW1MTY6</accession>
<evidence type="ECO:0000313" key="3">
    <source>
        <dbReference type="Proteomes" id="UP001596139"/>
    </source>
</evidence>
<sequence>MQYGWGNSPKARTIFSAVLFLFGAIVFLLAAIGSFAAFSPQSVGLAGASLILTLAMRAVFRRVPDHAKWCYDQYLKAMDVAARERDRRVSEGGAS</sequence>
<proteinExistence type="predicted"/>
<organism evidence="2 3">
    <name type="scientific">Streptomyces ochraceiscleroticus</name>
    <dbReference type="NCBI Taxonomy" id="47761"/>
    <lineage>
        <taxon>Bacteria</taxon>
        <taxon>Bacillati</taxon>
        <taxon>Actinomycetota</taxon>
        <taxon>Actinomycetes</taxon>
        <taxon>Kitasatosporales</taxon>
        <taxon>Streptomycetaceae</taxon>
        <taxon>Streptomyces</taxon>
    </lineage>
</organism>